<keyword evidence="1" id="KW-0732">Signal</keyword>
<evidence type="ECO:0008006" key="4">
    <source>
        <dbReference type="Google" id="ProtNLM"/>
    </source>
</evidence>
<dbReference type="RefSeq" id="WP_211705386.1">
    <property type="nucleotide sequence ID" value="NZ_CAWQZC010000070.1"/>
</dbReference>
<dbReference type="GeneID" id="65503067"/>
<feature type="chain" id="PRO_5046878561" description="THAP4-like heme-binding beta-barrel domain-containing protein" evidence="1">
    <location>
        <begin position="25"/>
        <end position="111"/>
    </location>
</feature>
<dbReference type="InterPro" id="IPR012674">
    <property type="entry name" value="Calycin"/>
</dbReference>
<name>A0ABY1HAY7_9GAMM</name>
<evidence type="ECO:0000313" key="3">
    <source>
        <dbReference type="Proteomes" id="UP000182660"/>
    </source>
</evidence>
<dbReference type="SUPFAM" id="SSF50814">
    <property type="entry name" value="Lipocalins"/>
    <property type="match status" value="1"/>
</dbReference>
<accession>A0ABY1HAY7</accession>
<proteinExistence type="predicted"/>
<dbReference type="EMBL" id="FPLJ01000001">
    <property type="protein sequence ID" value="SGY81316.1"/>
    <property type="molecule type" value="Genomic_DNA"/>
</dbReference>
<evidence type="ECO:0000313" key="2">
    <source>
        <dbReference type="EMBL" id="SGY81316.1"/>
    </source>
</evidence>
<keyword evidence="3" id="KW-1185">Reference proteome</keyword>
<organism evidence="2 3">
    <name type="scientific">Moritella viscosa</name>
    <dbReference type="NCBI Taxonomy" id="80854"/>
    <lineage>
        <taxon>Bacteria</taxon>
        <taxon>Pseudomonadati</taxon>
        <taxon>Pseudomonadota</taxon>
        <taxon>Gammaproteobacteria</taxon>
        <taxon>Alteromonadales</taxon>
        <taxon>Moritellaceae</taxon>
        <taxon>Moritella</taxon>
    </lineage>
</organism>
<evidence type="ECO:0000256" key="1">
    <source>
        <dbReference type="SAM" id="SignalP"/>
    </source>
</evidence>
<reference evidence="2 3" key="1">
    <citation type="submission" date="2016-11" db="EMBL/GenBank/DDBJ databases">
        <authorList>
            <person name="Klemetsen T."/>
        </authorList>
    </citation>
    <scope>NUCLEOTIDE SEQUENCE [LARGE SCALE GENOMIC DNA]</scope>
    <source>
        <strain evidence="2">MT 2528</strain>
    </source>
</reference>
<dbReference type="Proteomes" id="UP000182660">
    <property type="component" value="Unassembled WGS sequence"/>
</dbReference>
<protein>
    <recommendedName>
        <fullName evidence="4">THAP4-like heme-binding beta-barrel domain-containing protein</fullName>
    </recommendedName>
</protein>
<comment type="caution">
    <text evidence="2">The sequence shown here is derived from an EMBL/GenBank/DDBJ whole genome shotgun (WGS) entry which is preliminary data.</text>
</comment>
<sequence>MNKKITLLVLISLSSVSFIQNARAVDLDLGPLTNLIGTWESTKFGGVDVAPGQAGSKVGKGGPAVEPYYETITFEPAADATNTSEHLQLYITNKKFLEKEIMVNSMIKEVI</sequence>
<gene>
    <name evidence="2" type="ORF">MT2528_0025</name>
</gene>
<feature type="signal peptide" evidence="1">
    <location>
        <begin position="1"/>
        <end position="24"/>
    </location>
</feature>